<dbReference type="Gene3D" id="2.40.50.580">
    <property type="match status" value="1"/>
</dbReference>
<evidence type="ECO:0000259" key="2">
    <source>
        <dbReference type="Pfam" id="PF03749"/>
    </source>
</evidence>
<dbReference type="Pfam" id="PF03749">
    <property type="entry name" value="SfsA"/>
    <property type="match status" value="1"/>
</dbReference>
<dbReference type="RefSeq" id="WP_133342234.1">
    <property type="nucleotide sequence ID" value="NZ_SMZO01000012.1"/>
</dbReference>
<comment type="caution">
    <text evidence="4">The sequence shown here is derived from an EMBL/GenBank/DDBJ whole genome shotgun (WGS) entry which is preliminary data.</text>
</comment>
<evidence type="ECO:0000259" key="3">
    <source>
        <dbReference type="Pfam" id="PF17746"/>
    </source>
</evidence>
<name>A0A4R6AZJ7_9RHOB</name>
<comment type="similarity">
    <text evidence="1">Belongs to the SfsA family.</text>
</comment>
<proteinExistence type="inferred from homology"/>
<dbReference type="AlphaFoldDB" id="A0A4R6AZJ7"/>
<dbReference type="OrthoDB" id="9802365at2"/>
<dbReference type="Gene3D" id="3.40.1350.60">
    <property type="match status" value="1"/>
</dbReference>
<dbReference type="InterPro" id="IPR040452">
    <property type="entry name" value="SfsA_C"/>
</dbReference>
<evidence type="ECO:0000256" key="1">
    <source>
        <dbReference type="HAMAP-Rule" id="MF_00095"/>
    </source>
</evidence>
<organism evidence="4 5">
    <name type="scientific">Meridianimarinicoccus aquatilis</name>
    <dbReference type="NCBI Taxonomy" id="2552766"/>
    <lineage>
        <taxon>Bacteria</taxon>
        <taxon>Pseudomonadati</taxon>
        <taxon>Pseudomonadota</taxon>
        <taxon>Alphaproteobacteria</taxon>
        <taxon>Rhodobacterales</taxon>
        <taxon>Paracoccaceae</taxon>
        <taxon>Meridianimarinicoccus</taxon>
    </lineage>
</organism>
<dbReference type="Proteomes" id="UP000294562">
    <property type="component" value="Unassembled WGS sequence"/>
</dbReference>
<dbReference type="EMBL" id="SMZO01000012">
    <property type="protein sequence ID" value="TDL89214.1"/>
    <property type="molecule type" value="Genomic_DNA"/>
</dbReference>
<accession>A0A4R6AZJ7</accession>
<protein>
    <recommendedName>
        <fullName evidence="1">Sugar fermentation stimulation protein homolog</fullName>
    </recommendedName>
</protein>
<sequence length="234" mass="26063">MRFQTPLVPARLVRRYKRFLADAVLEETGEEVVAHCPNPGAMLGLREPGLRIWLERNDDPKRKLRYGWRLAELEDGHWAGIDTSVPNRVVREALEARVVAPLAGYGTVKPEVRYGTKSRVDFLLTEPGLPDAYVEVKNVHLRRDGDLAEFPDSVTARGARHLAELSNMAAEGHRAVMLYLVQRTDCARLQMAADLDPAYAAAFDLARSTGVEMLCFGTDIDVHGVRFGGQMPVV</sequence>
<dbReference type="Pfam" id="PF17746">
    <property type="entry name" value="SfsA_N"/>
    <property type="match status" value="1"/>
</dbReference>
<dbReference type="HAMAP" id="MF_00095">
    <property type="entry name" value="SfsA"/>
    <property type="match status" value="1"/>
</dbReference>
<keyword evidence="5" id="KW-1185">Reference proteome</keyword>
<dbReference type="PANTHER" id="PTHR30545:SF2">
    <property type="entry name" value="SUGAR FERMENTATION STIMULATION PROTEIN A"/>
    <property type="match status" value="1"/>
</dbReference>
<dbReference type="NCBIfam" id="TIGR00230">
    <property type="entry name" value="sfsA"/>
    <property type="match status" value="1"/>
</dbReference>
<gene>
    <name evidence="1 4" type="primary">sfsA</name>
    <name evidence="4" type="ORF">E2L05_07115</name>
</gene>
<feature type="domain" description="SfsA N-terminal OB" evidence="3">
    <location>
        <begin position="13"/>
        <end position="81"/>
    </location>
</feature>
<dbReference type="PANTHER" id="PTHR30545">
    <property type="entry name" value="SUGAR FERMENTATION STIMULATION PROTEIN A"/>
    <property type="match status" value="1"/>
</dbReference>
<dbReference type="InterPro" id="IPR005224">
    <property type="entry name" value="SfsA"/>
</dbReference>
<evidence type="ECO:0000313" key="5">
    <source>
        <dbReference type="Proteomes" id="UP000294562"/>
    </source>
</evidence>
<dbReference type="GO" id="GO:0003677">
    <property type="term" value="F:DNA binding"/>
    <property type="evidence" value="ECO:0007669"/>
    <property type="project" value="InterPro"/>
</dbReference>
<feature type="domain" description="Sugar fermentation stimulation protein C-terminal" evidence="2">
    <location>
        <begin position="85"/>
        <end position="221"/>
    </location>
</feature>
<dbReference type="InterPro" id="IPR041465">
    <property type="entry name" value="SfsA_N"/>
</dbReference>
<reference evidence="4 5" key="1">
    <citation type="submission" date="2019-03" db="EMBL/GenBank/DDBJ databases">
        <title>Rhodobacteraceae bacterium SM1902, a new member of the family Rhodobacteraceae isolated from Yantai.</title>
        <authorList>
            <person name="Sun Y."/>
        </authorList>
    </citation>
    <scope>NUCLEOTIDE SEQUENCE [LARGE SCALE GENOMIC DNA]</scope>
    <source>
        <strain evidence="4 5">SM1902</strain>
    </source>
</reference>
<evidence type="ECO:0000313" key="4">
    <source>
        <dbReference type="EMBL" id="TDL89214.1"/>
    </source>
</evidence>
<dbReference type="CDD" id="cd22359">
    <property type="entry name" value="SfsA-like_bacterial"/>
    <property type="match status" value="1"/>
</dbReference>